<comment type="caution">
    <text evidence="7">The sequence shown here is derived from an EMBL/GenBank/DDBJ whole genome shotgun (WGS) entry which is preliminary data.</text>
</comment>
<dbReference type="Pfam" id="PF17681">
    <property type="entry name" value="GCP_N_terminal"/>
    <property type="match status" value="1"/>
</dbReference>
<keyword evidence="8" id="KW-1185">Reference proteome</keyword>
<dbReference type="GO" id="GO:0043015">
    <property type="term" value="F:gamma-tubulin binding"/>
    <property type="evidence" value="ECO:0007669"/>
    <property type="project" value="InterPro"/>
</dbReference>
<accession>A0A8J1UE06</accession>
<dbReference type="GO" id="GO:0051321">
    <property type="term" value="P:meiotic cell cycle"/>
    <property type="evidence" value="ECO:0007669"/>
    <property type="project" value="TreeGrafter"/>
</dbReference>
<gene>
    <name evidence="7" type="ORF">OFUS_LOCUS801</name>
</gene>
<dbReference type="GO" id="GO:0000922">
    <property type="term" value="C:spindle pole"/>
    <property type="evidence" value="ECO:0007669"/>
    <property type="project" value="InterPro"/>
</dbReference>
<dbReference type="Gene3D" id="1.20.120.1900">
    <property type="entry name" value="Gamma-tubulin complex, C-terminal domain"/>
    <property type="match status" value="1"/>
</dbReference>
<evidence type="ECO:0000256" key="6">
    <source>
        <dbReference type="SAM" id="MobiDB-lite"/>
    </source>
</evidence>
<dbReference type="InterPro" id="IPR007259">
    <property type="entry name" value="GCP"/>
</dbReference>
<dbReference type="OrthoDB" id="66546at2759"/>
<proteinExistence type="inferred from homology"/>
<evidence type="ECO:0000256" key="2">
    <source>
        <dbReference type="ARBA" id="ARBA00022490"/>
    </source>
</evidence>
<evidence type="ECO:0000256" key="5">
    <source>
        <dbReference type="RuleBase" id="RU363050"/>
    </source>
</evidence>
<feature type="region of interest" description="Disordered" evidence="6">
    <location>
        <begin position="589"/>
        <end position="613"/>
    </location>
</feature>
<evidence type="ECO:0000313" key="8">
    <source>
        <dbReference type="Proteomes" id="UP000749559"/>
    </source>
</evidence>
<dbReference type="GO" id="GO:0051225">
    <property type="term" value="P:spindle assembly"/>
    <property type="evidence" value="ECO:0007669"/>
    <property type="project" value="TreeGrafter"/>
</dbReference>
<dbReference type="AlphaFoldDB" id="A0A8J1UE06"/>
<evidence type="ECO:0000256" key="3">
    <source>
        <dbReference type="ARBA" id="ARBA00022701"/>
    </source>
</evidence>
<dbReference type="GO" id="GO:0007020">
    <property type="term" value="P:microtubule nucleation"/>
    <property type="evidence" value="ECO:0007669"/>
    <property type="project" value="InterPro"/>
</dbReference>
<dbReference type="Pfam" id="PF04130">
    <property type="entry name" value="GCP_C_terminal"/>
    <property type="match status" value="1"/>
</dbReference>
<organism evidence="7 8">
    <name type="scientific">Owenia fusiformis</name>
    <name type="common">Polychaete worm</name>
    <dbReference type="NCBI Taxonomy" id="6347"/>
    <lineage>
        <taxon>Eukaryota</taxon>
        <taxon>Metazoa</taxon>
        <taxon>Spiralia</taxon>
        <taxon>Lophotrochozoa</taxon>
        <taxon>Annelida</taxon>
        <taxon>Polychaeta</taxon>
        <taxon>Sedentaria</taxon>
        <taxon>Canalipalpata</taxon>
        <taxon>Sabellida</taxon>
        <taxon>Oweniida</taxon>
        <taxon>Oweniidae</taxon>
        <taxon>Owenia</taxon>
    </lineage>
</organism>
<dbReference type="InterPro" id="IPR041470">
    <property type="entry name" value="GCP_N"/>
</dbReference>
<dbReference type="CDD" id="cd22572">
    <property type="entry name" value="GCP5_NTD"/>
    <property type="match status" value="1"/>
</dbReference>
<dbReference type="GO" id="GO:0031122">
    <property type="term" value="P:cytoplasmic microtubule organization"/>
    <property type="evidence" value="ECO:0007669"/>
    <property type="project" value="TreeGrafter"/>
</dbReference>
<feature type="compositionally biased region" description="Low complexity" evidence="6">
    <location>
        <begin position="502"/>
        <end position="511"/>
    </location>
</feature>
<dbReference type="EMBL" id="CAIIXF020000001">
    <property type="protein sequence ID" value="CAH1773165.1"/>
    <property type="molecule type" value="Genomic_DNA"/>
</dbReference>
<dbReference type="Proteomes" id="UP000749559">
    <property type="component" value="Unassembled WGS sequence"/>
</dbReference>
<dbReference type="GO" id="GO:0000278">
    <property type="term" value="P:mitotic cell cycle"/>
    <property type="evidence" value="ECO:0007669"/>
    <property type="project" value="TreeGrafter"/>
</dbReference>
<evidence type="ECO:0000256" key="1">
    <source>
        <dbReference type="ARBA" id="ARBA00010337"/>
    </source>
</evidence>
<feature type="region of interest" description="Disordered" evidence="6">
    <location>
        <begin position="496"/>
        <end position="524"/>
    </location>
</feature>
<name>A0A8J1UE06_OWEFU</name>
<keyword evidence="4 5" id="KW-0206">Cytoskeleton</keyword>
<dbReference type="PANTHER" id="PTHR19302">
    <property type="entry name" value="GAMMA TUBULIN COMPLEX PROTEIN"/>
    <property type="match status" value="1"/>
</dbReference>
<dbReference type="GO" id="GO:0005874">
    <property type="term" value="C:microtubule"/>
    <property type="evidence" value="ECO:0007669"/>
    <property type="project" value="UniProtKB-KW"/>
</dbReference>
<protein>
    <recommendedName>
        <fullName evidence="5">Gamma-tubulin complex component</fullName>
    </recommendedName>
</protein>
<evidence type="ECO:0000313" key="7">
    <source>
        <dbReference type="EMBL" id="CAH1773165.1"/>
    </source>
</evidence>
<dbReference type="GO" id="GO:0051011">
    <property type="term" value="F:microtubule minus-end binding"/>
    <property type="evidence" value="ECO:0007669"/>
    <property type="project" value="TreeGrafter"/>
</dbReference>
<dbReference type="PANTHER" id="PTHR19302:SF33">
    <property type="entry name" value="GAMMA-TUBULIN COMPLEX COMPONENT 5"/>
    <property type="match status" value="1"/>
</dbReference>
<evidence type="ECO:0000256" key="4">
    <source>
        <dbReference type="ARBA" id="ARBA00023212"/>
    </source>
</evidence>
<dbReference type="InterPro" id="IPR040457">
    <property type="entry name" value="GCP_C"/>
</dbReference>
<keyword evidence="2 5" id="KW-0963">Cytoplasm</keyword>
<dbReference type="InterPro" id="IPR042241">
    <property type="entry name" value="GCP_C_sf"/>
</dbReference>
<sequence length="994" mass="114665">MARAKQNFEKGAIELIKHLTDFKEDEENFGLCLEFVLSNFRFHRFLDVDSHKIHRTLEGLQQKLNIHSQEEKARFFKESTENFLNAPVFERKDHGKTDTHYGILSLLLNLADSQTSVKFKEKEEQLAEKEKPFDWYAYLTEGDEVYRPYYGDSPDYSDEEDDLGPHADDSGVVVGEGKHVTFETQEQDTLQPDHGNDWLSRNIIVQYWRGDLDGSLTLNTHWCNKLAENWASYLSSSNPVYVPPSTMTVSEEHVVRELIWMMSGVANASLFELVDKQYRIKKTVQVLHLTQGALAEGLKNLSKYSYISLILQTFIDDVMSFNCYGDNTECSSTYQAFASSLVTSLHPFRLELLDIEKIIIKREESFTLMKLQEKLKHHFPLLDTLYYLYTNGIECVPKSMCNSQKAARILSTIYDAILQSDMLANNNTNRVSTLLCIWAQTCRPYIEILDDWITNGSLIDLKQEFIIHRNTGKSTLDETFWETAFTIDCTSDTEYSKERNSQSKSQSSTEQSKSDDASSEQTRMNEHAISERLQGVPKFLLPVLEKVILAGKSMQVLENLGRLNDVIGRTEHTQKSLYDSLIESLQDELGSTSDNENPQPPDSHTVTAPTDCSDSQDINKQLYVKGIHNPFLKLNFENMESKKKIQSLTIKEDETLGKLKKLNLDCMCPVQLAVQSSLHPHIEHKYLHVCKSLLDILVQEFHLMDYLASMRHFYLMEASDTMYDFYIDIFDKLRLHEDWKDVSYLNLVLHDALQQHHPEEASRLSLFIDETKGAKDIKGPVNALDSLALLYKVPWPVNVVISSKCQDYYNQIFTFLLQIKRAKYSLDELRFIDLKGQDGGQRSEHLIHRMHLFRMKLLHFVNSLHNYIVTRILQNTGLEFQEDIQQAPDLDQVIKLHNTYIANIYDRCLLHQRVAFIKEAVLKVLNLVFAFQANWDSGINSVNEEILSEMELDFSRCIQFLTSFLNNVIKRGSFQHLESLAFALLSSNETITMV</sequence>
<comment type="subcellular location">
    <subcellularLocation>
        <location evidence="5">Cytoplasm</location>
        <location evidence="5">Cytoskeleton</location>
        <location evidence="5">Microtubule organizing center</location>
    </subcellularLocation>
</comment>
<comment type="similarity">
    <text evidence="1 5">Belongs to the TUBGCP family.</text>
</comment>
<reference evidence="7" key="1">
    <citation type="submission" date="2022-03" db="EMBL/GenBank/DDBJ databases">
        <authorList>
            <person name="Martin C."/>
        </authorList>
    </citation>
    <scope>NUCLEOTIDE SEQUENCE</scope>
</reference>
<dbReference type="InterPro" id="IPR059169">
    <property type="entry name" value="GCP5_N_ext"/>
</dbReference>
<keyword evidence="3 5" id="KW-0493">Microtubule</keyword>
<dbReference type="GO" id="GO:0000930">
    <property type="term" value="C:gamma-tubulin complex"/>
    <property type="evidence" value="ECO:0007669"/>
    <property type="project" value="TreeGrafter"/>
</dbReference>